<name>A0ABD3RBY0_9STRA</name>
<accession>A0ABD3RBY0</accession>
<protein>
    <submittedName>
        <fullName evidence="1">Uncharacterized protein</fullName>
    </submittedName>
</protein>
<evidence type="ECO:0000313" key="2">
    <source>
        <dbReference type="Proteomes" id="UP001530377"/>
    </source>
</evidence>
<evidence type="ECO:0000313" key="1">
    <source>
        <dbReference type="EMBL" id="KAL3810483.1"/>
    </source>
</evidence>
<reference evidence="1 2" key="1">
    <citation type="submission" date="2024-10" db="EMBL/GenBank/DDBJ databases">
        <title>Updated reference genomes for cyclostephanoid diatoms.</title>
        <authorList>
            <person name="Roberts W.R."/>
            <person name="Alverson A.J."/>
        </authorList>
    </citation>
    <scope>NUCLEOTIDE SEQUENCE [LARGE SCALE GENOMIC DNA]</scope>
    <source>
        <strain evidence="1 2">AJA228-03</strain>
    </source>
</reference>
<dbReference type="Proteomes" id="UP001530377">
    <property type="component" value="Unassembled WGS sequence"/>
</dbReference>
<feature type="non-terminal residue" evidence="1">
    <location>
        <position position="1"/>
    </location>
</feature>
<comment type="caution">
    <text evidence="1">The sequence shown here is derived from an EMBL/GenBank/DDBJ whole genome shotgun (WGS) entry which is preliminary data.</text>
</comment>
<sequence>LNRLTPDHPFGFESMESRGILDMIGILAKVAQDVSWRAKNGIEMILMHLVLSLTMCITIPSLGNDQRHQVLLRVHKRRTERDENISGKKDNLIAQLLRPSWNEYAPKVPLYNAALMVALLLNHIPGTQ</sequence>
<dbReference type="EMBL" id="JALLPB020000324">
    <property type="protein sequence ID" value="KAL3810483.1"/>
    <property type="molecule type" value="Genomic_DNA"/>
</dbReference>
<dbReference type="AlphaFoldDB" id="A0ABD3RBY0"/>
<proteinExistence type="predicted"/>
<gene>
    <name evidence="1" type="ORF">ACHAXA_010177</name>
</gene>
<keyword evidence="2" id="KW-1185">Reference proteome</keyword>
<organism evidence="1 2">
    <name type="scientific">Cyclostephanos tholiformis</name>
    <dbReference type="NCBI Taxonomy" id="382380"/>
    <lineage>
        <taxon>Eukaryota</taxon>
        <taxon>Sar</taxon>
        <taxon>Stramenopiles</taxon>
        <taxon>Ochrophyta</taxon>
        <taxon>Bacillariophyta</taxon>
        <taxon>Coscinodiscophyceae</taxon>
        <taxon>Thalassiosirophycidae</taxon>
        <taxon>Stephanodiscales</taxon>
        <taxon>Stephanodiscaceae</taxon>
        <taxon>Cyclostephanos</taxon>
    </lineage>
</organism>